<keyword evidence="1" id="KW-0812">Transmembrane</keyword>
<dbReference type="AlphaFoldDB" id="A0A845QLF0"/>
<protein>
    <submittedName>
        <fullName evidence="2">Uncharacterized protein</fullName>
    </submittedName>
</protein>
<proteinExistence type="predicted"/>
<keyword evidence="3" id="KW-1185">Reference proteome</keyword>
<evidence type="ECO:0000313" key="3">
    <source>
        <dbReference type="Proteomes" id="UP000446866"/>
    </source>
</evidence>
<dbReference type="Proteomes" id="UP000446866">
    <property type="component" value="Unassembled WGS sequence"/>
</dbReference>
<gene>
    <name evidence="2" type="ORF">D0435_04475</name>
</gene>
<accession>A0A845QLF0</accession>
<keyword evidence="1" id="KW-1133">Transmembrane helix</keyword>
<comment type="caution">
    <text evidence="2">The sequence shown here is derived from an EMBL/GenBank/DDBJ whole genome shotgun (WGS) entry which is preliminary data.</text>
</comment>
<evidence type="ECO:0000256" key="1">
    <source>
        <dbReference type="SAM" id="Phobius"/>
    </source>
</evidence>
<name>A0A845QLF0_9FIRM</name>
<keyword evidence="1" id="KW-0472">Membrane</keyword>
<evidence type="ECO:0000313" key="2">
    <source>
        <dbReference type="EMBL" id="NBH60908.1"/>
    </source>
</evidence>
<sequence>MDKGKLKKIICIVLCVAVAVVWYAGEGRQKDIEEYNLNADKSAATVYSFCDNVLGIYDEEPTTFSELNDSYTATQIRIWRWQAWSYRDNNLNGERPFENGEDCDRMIIIAEDISKLNSDLMNAYFLKNPEKNVELTKEEVTKRVEDIRRRTNILCAPFPE</sequence>
<reference evidence="2 3" key="1">
    <citation type="submission" date="2018-08" db="EMBL/GenBank/DDBJ databases">
        <title>Murine metabolic-syndrome-specific gut microbial biobank.</title>
        <authorList>
            <person name="Liu C."/>
        </authorList>
    </citation>
    <scope>NUCLEOTIDE SEQUENCE [LARGE SCALE GENOMIC DNA]</scope>
    <source>
        <strain evidence="2 3">28</strain>
    </source>
</reference>
<feature type="transmembrane region" description="Helical" evidence="1">
    <location>
        <begin position="6"/>
        <end position="25"/>
    </location>
</feature>
<dbReference type="EMBL" id="QXWK01000008">
    <property type="protein sequence ID" value="NBH60908.1"/>
    <property type="molecule type" value="Genomic_DNA"/>
</dbReference>
<dbReference type="RefSeq" id="WP_160201202.1">
    <property type="nucleotide sequence ID" value="NZ_QXWK01000008.1"/>
</dbReference>
<organism evidence="2 3">
    <name type="scientific">Anaerotruncus colihominis</name>
    <dbReference type="NCBI Taxonomy" id="169435"/>
    <lineage>
        <taxon>Bacteria</taxon>
        <taxon>Bacillati</taxon>
        <taxon>Bacillota</taxon>
        <taxon>Clostridia</taxon>
        <taxon>Eubacteriales</taxon>
        <taxon>Oscillospiraceae</taxon>
        <taxon>Anaerotruncus</taxon>
    </lineage>
</organism>